<dbReference type="InterPro" id="IPR036873">
    <property type="entry name" value="Rhodanese-like_dom_sf"/>
</dbReference>
<dbReference type="SMART" id="SM00450">
    <property type="entry name" value="RHOD"/>
    <property type="match status" value="1"/>
</dbReference>
<dbReference type="Pfam" id="PF17773">
    <property type="entry name" value="UPF0176_N"/>
    <property type="match status" value="1"/>
</dbReference>
<dbReference type="EMBL" id="HBNS01037664">
    <property type="protein sequence ID" value="CAE4634769.1"/>
    <property type="molecule type" value="Transcribed_RNA"/>
</dbReference>
<sequence length="418" mass="47620">MATIHHRLPLIFALVVFFNTSSLHFPSLSKYTLFAEALNSYKGGSAVLSARVRAPPPTESTLESLSPAWGNDNGKNEEEEVTRLKLCAVSFYCFTPIQDVISTRNELWKALVTLGSRHRQQKEEENTEKDIDDWVTPFSSSAEIGGHNRPSLDWDSPRGTIYVAPEGINGQLALTPQLASHLEDALKSVEPFRGKEKDEFELNWGETIYLHQEDDESSKQTKKQQQPFRRLLVRARNQILTDNLPQDVNLDLNDCGVELTAKEWHAQLQQSTVTTTKPSPLILDCRNTYESDEGIFQNAIPLGTQTFSDTWDALKDKLSLQKQQNEEEQEQPPVYIYCTGGIRCVKVGAYLKQQLGIQDVRSLRHGIVGYERWINDVEEGKKKDDNDDAKNEAKSLWLGKNYHFDQRNRNQKEIVDQK</sequence>
<keyword evidence="1" id="KW-0732">Signal</keyword>
<dbReference type="Pfam" id="PF00581">
    <property type="entry name" value="Rhodanese"/>
    <property type="match status" value="1"/>
</dbReference>
<dbReference type="InterPro" id="IPR040503">
    <property type="entry name" value="TRHO_N"/>
</dbReference>
<evidence type="ECO:0000259" key="2">
    <source>
        <dbReference type="PROSITE" id="PS50206"/>
    </source>
</evidence>
<dbReference type="AlphaFoldDB" id="A0A7S4VVY4"/>
<dbReference type="PANTHER" id="PTHR43846:SF1">
    <property type="entry name" value="TRNA URIDINE(34) HYDROXYLASE"/>
    <property type="match status" value="1"/>
</dbReference>
<evidence type="ECO:0000313" key="3">
    <source>
        <dbReference type="EMBL" id="CAE4634769.1"/>
    </source>
</evidence>
<dbReference type="Gene3D" id="3.40.250.10">
    <property type="entry name" value="Rhodanese-like domain"/>
    <property type="match status" value="1"/>
</dbReference>
<feature type="chain" id="PRO_5031002572" description="Rhodanese domain-containing protein" evidence="1">
    <location>
        <begin position="25"/>
        <end position="418"/>
    </location>
</feature>
<dbReference type="InterPro" id="IPR001763">
    <property type="entry name" value="Rhodanese-like_dom"/>
</dbReference>
<proteinExistence type="predicted"/>
<dbReference type="PROSITE" id="PS50206">
    <property type="entry name" value="RHODANESE_3"/>
    <property type="match status" value="1"/>
</dbReference>
<dbReference type="Gene3D" id="3.30.70.100">
    <property type="match status" value="1"/>
</dbReference>
<accession>A0A7S4VVY4</accession>
<dbReference type="PANTHER" id="PTHR43846">
    <property type="entry name" value="UPF0176 PROTEIN YCEA"/>
    <property type="match status" value="1"/>
</dbReference>
<feature type="domain" description="Rhodanese" evidence="2">
    <location>
        <begin position="276"/>
        <end position="379"/>
    </location>
</feature>
<protein>
    <recommendedName>
        <fullName evidence="2">Rhodanese domain-containing protein</fullName>
    </recommendedName>
</protein>
<gene>
    <name evidence="3" type="ORF">DBRI00130_LOCUS29405</name>
</gene>
<feature type="signal peptide" evidence="1">
    <location>
        <begin position="1"/>
        <end position="24"/>
    </location>
</feature>
<organism evidence="3">
    <name type="scientific">Ditylum brightwellii</name>
    <dbReference type="NCBI Taxonomy" id="49249"/>
    <lineage>
        <taxon>Eukaryota</taxon>
        <taxon>Sar</taxon>
        <taxon>Stramenopiles</taxon>
        <taxon>Ochrophyta</taxon>
        <taxon>Bacillariophyta</taxon>
        <taxon>Mediophyceae</taxon>
        <taxon>Lithodesmiophycidae</taxon>
        <taxon>Lithodesmiales</taxon>
        <taxon>Lithodesmiaceae</taxon>
        <taxon>Ditylum</taxon>
    </lineage>
</organism>
<evidence type="ECO:0000256" key="1">
    <source>
        <dbReference type="SAM" id="SignalP"/>
    </source>
</evidence>
<reference evidence="3" key="1">
    <citation type="submission" date="2021-01" db="EMBL/GenBank/DDBJ databases">
        <authorList>
            <person name="Corre E."/>
            <person name="Pelletier E."/>
            <person name="Niang G."/>
            <person name="Scheremetjew M."/>
            <person name="Finn R."/>
            <person name="Kale V."/>
            <person name="Holt S."/>
            <person name="Cochrane G."/>
            <person name="Meng A."/>
            <person name="Brown T."/>
            <person name="Cohen L."/>
        </authorList>
    </citation>
    <scope>NUCLEOTIDE SEQUENCE</scope>
    <source>
        <strain evidence="3">GSO104</strain>
    </source>
</reference>
<dbReference type="SUPFAM" id="SSF52821">
    <property type="entry name" value="Rhodanese/Cell cycle control phosphatase"/>
    <property type="match status" value="1"/>
</dbReference>
<name>A0A7S4VVY4_9STRA</name>